<evidence type="ECO:0000256" key="6">
    <source>
        <dbReference type="ARBA" id="ARBA00023170"/>
    </source>
</evidence>
<dbReference type="GO" id="GO:0030424">
    <property type="term" value="C:axon"/>
    <property type="evidence" value="ECO:0007669"/>
    <property type="project" value="TreeGrafter"/>
</dbReference>
<keyword evidence="10" id="KW-1185">Reference proteome</keyword>
<evidence type="ECO:0000256" key="8">
    <source>
        <dbReference type="RuleBase" id="RU363108"/>
    </source>
</evidence>
<name>A0AAN7V864_9COLE</name>
<dbReference type="Proteomes" id="UP001329430">
    <property type="component" value="Chromosome 8"/>
</dbReference>
<comment type="similarity">
    <text evidence="8">Belongs to the insect chemoreceptor superfamily. Gustatory receptor (GR) family.</text>
</comment>
<organism evidence="9 10">
    <name type="scientific">Pyrocoelia pectoralis</name>
    <dbReference type="NCBI Taxonomy" id="417401"/>
    <lineage>
        <taxon>Eukaryota</taxon>
        <taxon>Metazoa</taxon>
        <taxon>Ecdysozoa</taxon>
        <taxon>Arthropoda</taxon>
        <taxon>Hexapoda</taxon>
        <taxon>Insecta</taxon>
        <taxon>Pterygota</taxon>
        <taxon>Neoptera</taxon>
        <taxon>Endopterygota</taxon>
        <taxon>Coleoptera</taxon>
        <taxon>Polyphaga</taxon>
        <taxon>Elateriformia</taxon>
        <taxon>Elateroidea</taxon>
        <taxon>Lampyridae</taxon>
        <taxon>Lampyrinae</taxon>
        <taxon>Pyrocoelia</taxon>
    </lineage>
</organism>
<evidence type="ECO:0000256" key="5">
    <source>
        <dbReference type="ARBA" id="ARBA00023136"/>
    </source>
</evidence>
<keyword evidence="6 8" id="KW-0675">Receptor</keyword>
<accession>A0AAN7V864</accession>
<keyword evidence="3 8" id="KW-0812">Transmembrane</keyword>
<sequence length="422" mass="48660">MDYRTHVAPIHLDNLKTVQPIKKEHIEKELPDDEFCFCQSTSPILLTAKLFGLFPITWQNVRGQCTYTKSNLWLLYTILIFFVYLSQLFMATDLLRFDKNKPLPELLSAFNDIMYVIFVTILTIISAIRFPRFVKTLNSLIPIIKETGLACPSSLTSLRRVQYGYLTLFFAEMSVQYGVLIGLHYSDRYATNFDYNMFINIGIKNIPFKLIISALKFTPVHPSNSIDETNNKRDFIGLIKYEVCKQDHKCFGKMMDLTQAELIEHLRALHEDISLVMYDFNACMNPQLLFHTVVELTVLIIHWYEVIIYTSYTFSTPFASAINFVNWTFVVAHSIGLFLFLKSAQDLKNMIHGLTSFLLEYSTRISNPDEHQQVRIFIEKLQQHRPLTASGVFNIDLGIAGPISANILTYVLVALQFDIPKN</sequence>
<dbReference type="PANTHER" id="PTHR21143">
    <property type="entry name" value="INVERTEBRATE GUSTATORY RECEPTOR"/>
    <property type="match status" value="1"/>
</dbReference>
<evidence type="ECO:0000256" key="3">
    <source>
        <dbReference type="ARBA" id="ARBA00022692"/>
    </source>
</evidence>
<dbReference type="GO" id="GO:0030425">
    <property type="term" value="C:dendrite"/>
    <property type="evidence" value="ECO:0007669"/>
    <property type="project" value="TreeGrafter"/>
</dbReference>
<evidence type="ECO:0000256" key="4">
    <source>
        <dbReference type="ARBA" id="ARBA00022989"/>
    </source>
</evidence>
<keyword evidence="7 8" id="KW-0807">Transducer</keyword>
<reference evidence="9 10" key="1">
    <citation type="journal article" date="2024" name="Insects">
        <title>An Improved Chromosome-Level Genome Assembly of the Firefly Pyrocoelia pectoralis.</title>
        <authorList>
            <person name="Fu X."/>
            <person name="Meyer-Rochow V.B."/>
            <person name="Ballantyne L."/>
            <person name="Zhu X."/>
        </authorList>
    </citation>
    <scope>NUCLEOTIDE SEQUENCE [LARGE SCALE GENOMIC DNA]</scope>
    <source>
        <strain evidence="9">XCY_ONT2</strain>
    </source>
</reference>
<dbReference type="GO" id="GO:0050909">
    <property type="term" value="P:sensory perception of taste"/>
    <property type="evidence" value="ECO:0007669"/>
    <property type="project" value="InterPro"/>
</dbReference>
<dbReference type="AlphaFoldDB" id="A0AAN7V864"/>
<dbReference type="GO" id="GO:0007165">
    <property type="term" value="P:signal transduction"/>
    <property type="evidence" value="ECO:0007669"/>
    <property type="project" value="UniProtKB-KW"/>
</dbReference>
<evidence type="ECO:0000313" key="10">
    <source>
        <dbReference type="Proteomes" id="UP001329430"/>
    </source>
</evidence>
<evidence type="ECO:0000313" key="9">
    <source>
        <dbReference type="EMBL" id="KAK5640246.1"/>
    </source>
</evidence>
<keyword evidence="5 8" id="KW-0472">Membrane</keyword>
<dbReference type="GO" id="GO:0043025">
    <property type="term" value="C:neuronal cell body"/>
    <property type="evidence" value="ECO:0007669"/>
    <property type="project" value="TreeGrafter"/>
</dbReference>
<dbReference type="EMBL" id="JAVRBK010000008">
    <property type="protein sequence ID" value="KAK5640246.1"/>
    <property type="molecule type" value="Genomic_DNA"/>
</dbReference>
<evidence type="ECO:0000256" key="1">
    <source>
        <dbReference type="ARBA" id="ARBA00004651"/>
    </source>
</evidence>
<keyword evidence="2 8" id="KW-1003">Cell membrane</keyword>
<feature type="transmembrane region" description="Helical" evidence="8">
    <location>
        <begin position="112"/>
        <end position="130"/>
    </location>
</feature>
<feature type="transmembrane region" description="Helical" evidence="8">
    <location>
        <begin position="288"/>
        <end position="312"/>
    </location>
</feature>
<feature type="transmembrane region" description="Helical" evidence="8">
    <location>
        <begin position="72"/>
        <end position="92"/>
    </location>
</feature>
<evidence type="ECO:0000256" key="2">
    <source>
        <dbReference type="ARBA" id="ARBA00022475"/>
    </source>
</evidence>
<gene>
    <name evidence="9" type="ORF">RI129_011057</name>
</gene>
<dbReference type="PANTHER" id="PTHR21143:SF121">
    <property type="entry name" value="GUSTATORY AND ODORANT RECEPTOR 21A"/>
    <property type="match status" value="1"/>
</dbReference>
<evidence type="ECO:0000256" key="7">
    <source>
        <dbReference type="ARBA" id="ARBA00023224"/>
    </source>
</evidence>
<dbReference type="Pfam" id="PF08395">
    <property type="entry name" value="7tm_7"/>
    <property type="match status" value="2"/>
</dbReference>
<comment type="caution">
    <text evidence="8">Lacks conserved residue(s) required for the propagation of feature annotation.</text>
</comment>
<proteinExistence type="inferred from homology"/>
<comment type="subcellular location">
    <subcellularLocation>
        <location evidence="1 8">Cell membrane</location>
        <topology evidence="1 8">Multi-pass membrane protein</topology>
    </subcellularLocation>
</comment>
<keyword evidence="4 8" id="KW-1133">Transmembrane helix</keyword>
<comment type="caution">
    <text evidence="9">The sequence shown here is derived from an EMBL/GenBank/DDBJ whole genome shotgun (WGS) entry which is preliminary data.</text>
</comment>
<dbReference type="GO" id="GO:0005886">
    <property type="term" value="C:plasma membrane"/>
    <property type="evidence" value="ECO:0007669"/>
    <property type="project" value="UniProtKB-SubCell"/>
</dbReference>
<dbReference type="InterPro" id="IPR013604">
    <property type="entry name" value="7TM_chemorcpt"/>
</dbReference>
<comment type="function">
    <text evidence="8">Gustatory receptor which mediates acceptance or avoidance behavior, depending on its substrates.</text>
</comment>
<feature type="transmembrane region" description="Helical" evidence="8">
    <location>
        <begin position="318"/>
        <end position="341"/>
    </location>
</feature>
<protein>
    <recommendedName>
        <fullName evidence="8">Gustatory receptor</fullName>
    </recommendedName>
</protein>